<keyword evidence="2" id="KW-0964">Secreted</keyword>
<dbReference type="PROSITE" id="PS50068">
    <property type="entry name" value="LDLRA_2"/>
    <property type="match status" value="1"/>
</dbReference>
<dbReference type="SMART" id="SM00192">
    <property type="entry name" value="LDLa"/>
    <property type="match status" value="1"/>
</dbReference>
<dbReference type="InterPro" id="IPR023415">
    <property type="entry name" value="LDLR_class-A_CS"/>
</dbReference>
<name>A0A4Y2J8S0_ARAVE</name>
<dbReference type="InterPro" id="IPR000859">
    <property type="entry name" value="CUB_dom"/>
</dbReference>
<comment type="subcellular location">
    <subcellularLocation>
        <location evidence="1">Secreted</location>
    </subcellularLocation>
</comment>
<dbReference type="InterPro" id="IPR002157">
    <property type="entry name" value="Cbl-bd_prot"/>
</dbReference>
<dbReference type="Gene3D" id="3.30.420.10">
    <property type="entry name" value="Ribonuclease H-like superfamily/Ribonuclease H"/>
    <property type="match status" value="1"/>
</dbReference>
<dbReference type="SUPFAM" id="SSF57424">
    <property type="entry name" value="LDL receptor-like module"/>
    <property type="match status" value="1"/>
</dbReference>
<feature type="chain" id="PRO_5021346016" description="CUB domain-containing protein" evidence="9">
    <location>
        <begin position="24"/>
        <end position="592"/>
    </location>
</feature>
<comment type="caution">
    <text evidence="7">Lacks conserved residue(s) required for the propagation of feature annotation.</text>
</comment>
<sequence length="592" mass="66238">MEGIKIVVFAFIVWGLQLNAVQCQKCELERVTSGHISVSDYFYADVRCWTIPVPSGHFIHLQFKNMFSYNSCEKDYVKIEIAGKSDVYTFCSNDYNKNPITAFGDITVYYVREIRGGTLTSFRLEYTIKTIECLNKNSFKCDNNSCVPEEKVCNGIEDCKNGADEVGCGTGVLSIKAVSEAKEKAVSWLKKKRTAAWGWRENTPRAVVALYLASAATFNGTVLEEELMAKQTELKAAVALLRPSLTNSELSMFVNALLVTCHSPRHFYGNNLVKRLKEQVDESRNFTHPLAYLALCNANESWPPKAASDLNGILDSNSEYPFVKDLQAISLTALSCEANRSRDIDSALSNATLALYKKTIQDFKKLQAQDGSFGNVHTTALITQQWSREGTVSRRPGSGRPRGTSEREDRRVRRMAVAHRTASEIRAKVGTTVTQRTVTNRAHWRTEWRSVVFSDESRICLHGSDGHVLVRRRPDERLQTTCLRPRHTGPTPGVMVFPMTAGALSWLCSPCTANLYISLVIQPVVLPYMNSIQGGVFQQDNARTHAPFLTQHALQSVDMLPWPGLLNQQIFLQSSTYGTSLDENSSVIHNQH</sequence>
<gene>
    <name evidence="11" type="ORF">AVEN_24278_1</name>
</gene>
<protein>
    <recommendedName>
        <fullName evidence="10">CUB domain-containing protein</fullName>
    </recommendedName>
</protein>
<dbReference type="CDD" id="cd00041">
    <property type="entry name" value="CUB"/>
    <property type="match status" value="1"/>
</dbReference>
<dbReference type="PROSITE" id="PS01209">
    <property type="entry name" value="LDLRA_1"/>
    <property type="match status" value="1"/>
</dbReference>
<evidence type="ECO:0000256" key="7">
    <source>
        <dbReference type="PROSITE-ProRule" id="PRU00124"/>
    </source>
</evidence>
<dbReference type="EMBL" id="BGPR01003249">
    <property type="protein sequence ID" value="GBM85616.1"/>
    <property type="molecule type" value="Genomic_DNA"/>
</dbReference>
<evidence type="ECO:0000256" key="8">
    <source>
        <dbReference type="SAM" id="MobiDB-lite"/>
    </source>
</evidence>
<feature type="domain" description="CUB" evidence="10">
    <location>
        <begin position="23"/>
        <end position="129"/>
    </location>
</feature>
<dbReference type="PROSITE" id="PS01180">
    <property type="entry name" value="CUB"/>
    <property type="match status" value="1"/>
</dbReference>
<evidence type="ECO:0000256" key="6">
    <source>
        <dbReference type="PIRSR" id="PIRSR602157-2"/>
    </source>
</evidence>
<keyword evidence="3 9" id="KW-0732">Signal</keyword>
<dbReference type="GO" id="GO:0015889">
    <property type="term" value="P:cobalamin transport"/>
    <property type="evidence" value="ECO:0007669"/>
    <property type="project" value="InterPro"/>
</dbReference>
<feature type="disulfide bond" evidence="7">
    <location>
        <begin position="141"/>
        <end position="159"/>
    </location>
</feature>
<keyword evidence="5" id="KW-0170">Cobalt</keyword>
<dbReference type="AlphaFoldDB" id="A0A4Y2J8S0"/>
<evidence type="ECO:0000313" key="12">
    <source>
        <dbReference type="Proteomes" id="UP000499080"/>
    </source>
</evidence>
<comment type="caution">
    <text evidence="11">The sequence shown here is derived from an EMBL/GenBank/DDBJ whole genome shotgun (WGS) entry which is preliminary data.</text>
</comment>
<dbReference type="GO" id="GO:0005615">
    <property type="term" value="C:extracellular space"/>
    <property type="evidence" value="ECO:0007669"/>
    <property type="project" value="TreeGrafter"/>
</dbReference>
<dbReference type="Gene3D" id="4.10.400.10">
    <property type="entry name" value="Low-density Lipoprotein Receptor"/>
    <property type="match status" value="1"/>
</dbReference>
<dbReference type="InterPro" id="IPR036055">
    <property type="entry name" value="LDL_receptor-like_sf"/>
</dbReference>
<dbReference type="CDD" id="cd00112">
    <property type="entry name" value="LDLa"/>
    <property type="match status" value="1"/>
</dbReference>
<evidence type="ECO:0000256" key="3">
    <source>
        <dbReference type="ARBA" id="ARBA00022729"/>
    </source>
</evidence>
<feature type="disulfide bond" evidence="7">
    <location>
        <begin position="153"/>
        <end position="168"/>
    </location>
</feature>
<feature type="compositionally biased region" description="Low complexity" evidence="8">
    <location>
        <begin position="393"/>
        <end position="402"/>
    </location>
</feature>
<dbReference type="Gene3D" id="2.60.120.290">
    <property type="entry name" value="Spermadhesin, CUB domain"/>
    <property type="match status" value="1"/>
</dbReference>
<dbReference type="InterPro" id="IPR002172">
    <property type="entry name" value="LDrepeatLR_classA_rpt"/>
</dbReference>
<dbReference type="GO" id="GO:0003676">
    <property type="term" value="F:nucleic acid binding"/>
    <property type="evidence" value="ECO:0007669"/>
    <property type="project" value="InterPro"/>
</dbReference>
<evidence type="ECO:0000256" key="2">
    <source>
        <dbReference type="ARBA" id="ARBA00022525"/>
    </source>
</evidence>
<dbReference type="Pfam" id="PF01122">
    <property type="entry name" value="Cobalamin_bind"/>
    <property type="match status" value="1"/>
</dbReference>
<dbReference type="InterPro" id="IPR036397">
    <property type="entry name" value="RNaseH_sf"/>
</dbReference>
<feature type="binding site" evidence="5">
    <location>
        <position position="375"/>
    </location>
    <ligand>
        <name>cyanocob(III)alamin</name>
        <dbReference type="ChEBI" id="CHEBI:17439"/>
    </ligand>
</feature>
<dbReference type="SUPFAM" id="SSF49854">
    <property type="entry name" value="Spermadhesin, CUB domain"/>
    <property type="match status" value="1"/>
</dbReference>
<evidence type="ECO:0000256" key="1">
    <source>
        <dbReference type="ARBA" id="ARBA00004613"/>
    </source>
</evidence>
<evidence type="ECO:0000259" key="10">
    <source>
        <dbReference type="PROSITE" id="PS01180"/>
    </source>
</evidence>
<accession>A0A4Y2J8S0</accession>
<dbReference type="PANTHER" id="PTHR10559">
    <property type="entry name" value="TRANSCOBALAMIN-1/GASTRIC INTRINSIC FACTOR"/>
    <property type="match status" value="1"/>
</dbReference>
<feature type="binding site" evidence="5">
    <location>
        <position position="325"/>
    </location>
    <ligand>
        <name>cyanocob(III)alamin</name>
        <dbReference type="ChEBI" id="CHEBI:17439"/>
    </ligand>
</feature>
<dbReference type="Proteomes" id="UP000499080">
    <property type="component" value="Unassembled WGS sequence"/>
</dbReference>
<keyword evidence="12" id="KW-1185">Reference proteome</keyword>
<organism evidence="11 12">
    <name type="scientific">Araneus ventricosus</name>
    <name type="common">Orbweaver spider</name>
    <name type="synonym">Epeira ventricosa</name>
    <dbReference type="NCBI Taxonomy" id="182803"/>
    <lineage>
        <taxon>Eukaryota</taxon>
        <taxon>Metazoa</taxon>
        <taxon>Ecdysozoa</taxon>
        <taxon>Arthropoda</taxon>
        <taxon>Chelicerata</taxon>
        <taxon>Arachnida</taxon>
        <taxon>Araneae</taxon>
        <taxon>Araneomorphae</taxon>
        <taxon>Entelegynae</taxon>
        <taxon>Araneoidea</taxon>
        <taxon>Araneidae</taxon>
        <taxon>Araneus</taxon>
    </lineage>
</organism>
<dbReference type="Pfam" id="PF00057">
    <property type="entry name" value="Ldl_recept_a"/>
    <property type="match status" value="1"/>
</dbReference>
<evidence type="ECO:0000256" key="4">
    <source>
        <dbReference type="ARBA" id="ARBA00023157"/>
    </source>
</evidence>
<proteinExistence type="predicted"/>
<dbReference type="Gene3D" id="1.50.10.20">
    <property type="match status" value="1"/>
</dbReference>
<dbReference type="PANTHER" id="PTHR10559:SF18">
    <property type="entry name" value="TRANSCOBALAMIN II"/>
    <property type="match status" value="1"/>
</dbReference>
<dbReference type="GO" id="GO:0031419">
    <property type="term" value="F:cobalamin binding"/>
    <property type="evidence" value="ECO:0007669"/>
    <property type="project" value="InterPro"/>
</dbReference>
<keyword evidence="4 6" id="KW-1015">Disulfide bond</keyword>
<dbReference type="InterPro" id="IPR051588">
    <property type="entry name" value="Cobalamin_Transport"/>
</dbReference>
<reference evidence="11 12" key="1">
    <citation type="journal article" date="2019" name="Sci. Rep.">
        <title>Orb-weaving spider Araneus ventricosus genome elucidates the spidroin gene catalogue.</title>
        <authorList>
            <person name="Kono N."/>
            <person name="Nakamura H."/>
            <person name="Ohtoshi R."/>
            <person name="Moran D.A.P."/>
            <person name="Shinohara A."/>
            <person name="Yoshida Y."/>
            <person name="Fujiwara M."/>
            <person name="Mori M."/>
            <person name="Tomita M."/>
            <person name="Arakawa K."/>
        </authorList>
    </citation>
    <scope>NUCLEOTIDE SEQUENCE [LARGE SCALE GENOMIC DNA]</scope>
</reference>
<evidence type="ECO:0000256" key="9">
    <source>
        <dbReference type="SAM" id="SignalP"/>
    </source>
</evidence>
<evidence type="ECO:0000313" key="11">
    <source>
        <dbReference type="EMBL" id="GBM85616.1"/>
    </source>
</evidence>
<evidence type="ECO:0000256" key="5">
    <source>
        <dbReference type="PIRSR" id="PIRSR602157-1"/>
    </source>
</evidence>
<feature type="signal peptide" evidence="9">
    <location>
        <begin position="1"/>
        <end position="23"/>
    </location>
</feature>
<dbReference type="InterPro" id="IPR035914">
    <property type="entry name" value="Sperma_CUB_dom_sf"/>
</dbReference>
<dbReference type="OrthoDB" id="6431797at2759"/>
<feature type="region of interest" description="Disordered" evidence="8">
    <location>
        <begin position="384"/>
        <end position="412"/>
    </location>
</feature>
<feature type="disulfide bond" evidence="6">
    <location>
        <begin position="296"/>
        <end position="336"/>
    </location>
</feature>